<protein>
    <submittedName>
        <fullName evidence="3">Competence protein ComEA</fullName>
    </submittedName>
</protein>
<dbReference type="GO" id="GO:0015628">
    <property type="term" value="P:protein secretion by the type II secretion system"/>
    <property type="evidence" value="ECO:0007669"/>
    <property type="project" value="TreeGrafter"/>
</dbReference>
<organism evidence="3 4">
    <name type="scientific">Microbacterium pseudoresistens</name>
    <dbReference type="NCBI Taxonomy" id="640634"/>
    <lineage>
        <taxon>Bacteria</taxon>
        <taxon>Bacillati</taxon>
        <taxon>Actinomycetota</taxon>
        <taxon>Actinomycetes</taxon>
        <taxon>Micrococcales</taxon>
        <taxon>Microbacteriaceae</taxon>
        <taxon>Microbacterium</taxon>
    </lineage>
</organism>
<name>A0A7Y9EWN3_9MICO</name>
<dbReference type="RefSeq" id="WP_179434323.1">
    <property type="nucleotide sequence ID" value="NZ_BAABLC010000006.1"/>
</dbReference>
<dbReference type="Gene3D" id="1.10.150.280">
    <property type="entry name" value="AF1531-like domain"/>
    <property type="match status" value="1"/>
</dbReference>
<keyword evidence="1" id="KW-0472">Membrane</keyword>
<gene>
    <name evidence="3" type="ORF">BKA02_002372</name>
</gene>
<evidence type="ECO:0000256" key="1">
    <source>
        <dbReference type="SAM" id="Phobius"/>
    </source>
</evidence>
<feature type="transmembrane region" description="Helical" evidence="1">
    <location>
        <begin position="23"/>
        <end position="45"/>
    </location>
</feature>
<evidence type="ECO:0000313" key="3">
    <source>
        <dbReference type="EMBL" id="NYD55317.1"/>
    </source>
</evidence>
<keyword evidence="1" id="KW-1133">Transmembrane helix</keyword>
<comment type="caution">
    <text evidence="3">The sequence shown here is derived from an EMBL/GenBank/DDBJ whole genome shotgun (WGS) entry which is preliminary data.</text>
</comment>
<keyword evidence="1" id="KW-0812">Transmembrane</keyword>
<dbReference type="InterPro" id="IPR010994">
    <property type="entry name" value="RuvA_2-like"/>
</dbReference>
<feature type="domain" description="Helix-hairpin-helix DNA-binding motif class 1" evidence="2">
    <location>
        <begin position="188"/>
        <end position="207"/>
    </location>
</feature>
<dbReference type="InterPro" id="IPR051675">
    <property type="entry name" value="Endo/Exo/Phosphatase_dom_1"/>
</dbReference>
<keyword evidence="4" id="KW-1185">Reference proteome</keyword>
<dbReference type="SUPFAM" id="SSF47781">
    <property type="entry name" value="RuvA domain 2-like"/>
    <property type="match status" value="1"/>
</dbReference>
<dbReference type="Pfam" id="PF10531">
    <property type="entry name" value="SLBB"/>
    <property type="match status" value="1"/>
</dbReference>
<accession>A0A7Y9EWN3</accession>
<dbReference type="Proteomes" id="UP000552045">
    <property type="component" value="Unassembled WGS sequence"/>
</dbReference>
<dbReference type="GO" id="GO:0015627">
    <property type="term" value="C:type II protein secretion system complex"/>
    <property type="evidence" value="ECO:0007669"/>
    <property type="project" value="TreeGrafter"/>
</dbReference>
<dbReference type="AlphaFoldDB" id="A0A7Y9EWN3"/>
<dbReference type="InterPro" id="IPR019554">
    <property type="entry name" value="Soluble_ligand-bd"/>
</dbReference>
<dbReference type="GO" id="GO:0006281">
    <property type="term" value="P:DNA repair"/>
    <property type="evidence" value="ECO:0007669"/>
    <property type="project" value="InterPro"/>
</dbReference>
<dbReference type="InterPro" id="IPR003583">
    <property type="entry name" value="Hlx-hairpin-Hlx_DNA-bd_motif"/>
</dbReference>
<sequence length="210" mass="20879">MPAAPDAAEDSSAPRLAPPRVRLGLGAAVVFALVVLSVTVGIGLLQGQANTAAALPTPTGSAEDVGELPGASVYVHVLGEVASPGLYVLDDGDRVADALAAAGGTLPSADLRSVNLARAVSDGEQIVVAVQGAVPTAGGSSAATGGDGMIDLNTADAAALEELPRIGPALAERIVEWREANGRFASVDDLLAVSGIGEKVLAGFRDKVRV</sequence>
<dbReference type="Pfam" id="PF12836">
    <property type="entry name" value="HHH_3"/>
    <property type="match status" value="1"/>
</dbReference>
<feature type="domain" description="Helix-hairpin-helix DNA-binding motif class 1" evidence="2">
    <location>
        <begin position="158"/>
        <end position="177"/>
    </location>
</feature>
<dbReference type="PANTHER" id="PTHR21180:SF32">
    <property type="entry name" value="ENDONUCLEASE_EXONUCLEASE_PHOSPHATASE FAMILY DOMAIN-CONTAINING PROTEIN 1"/>
    <property type="match status" value="1"/>
</dbReference>
<proteinExistence type="predicted"/>
<evidence type="ECO:0000313" key="4">
    <source>
        <dbReference type="Proteomes" id="UP000552045"/>
    </source>
</evidence>
<dbReference type="GO" id="GO:0003677">
    <property type="term" value="F:DNA binding"/>
    <property type="evidence" value="ECO:0007669"/>
    <property type="project" value="InterPro"/>
</dbReference>
<dbReference type="SMART" id="SM00278">
    <property type="entry name" value="HhH1"/>
    <property type="match status" value="2"/>
</dbReference>
<dbReference type="EMBL" id="JACCBH010000001">
    <property type="protein sequence ID" value="NYD55317.1"/>
    <property type="molecule type" value="Genomic_DNA"/>
</dbReference>
<reference evidence="3 4" key="1">
    <citation type="submission" date="2020-07" db="EMBL/GenBank/DDBJ databases">
        <title>Sequencing the genomes of 1000 actinobacteria strains.</title>
        <authorList>
            <person name="Klenk H.-P."/>
        </authorList>
    </citation>
    <scope>NUCLEOTIDE SEQUENCE [LARGE SCALE GENOMIC DNA]</scope>
    <source>
        <strain evidence="3 4">DSM 22185</strain>
    </source>
</reference>
<evidence type="ECO:0000259" key="2">
    <source>
        <dbReference type="SMART" id="SM00278"/>
    </source>
</evidence>
<dbReference type="PANTHER" id="PTHR21180">
    <property type="entry name" value="ENDONUCLEASE/EXONUCLEASE/PHOSPHATASE FAMILY DOMAIN-CONTAINING PROTEIN 1"/>
    <property type="match status" value="1"/>
</dbReference>
<dbReference type="Gene3D" id="3.10.560.10">
    <property type="entry name" value="Outer membrane lipoprotein wza domain like"/>
    <property type="match status" value="1"/>
</dbReference>